<feature type="chain" id="PRO_5047502215" evidence="1">
    <location>
        <begin position="27"/>
        <end position="79"/>
    </location>
</feature>
<gene>
    <name evidence="2" type="ORF">ACFSCZ_00345</name>
</gene>
<dbReference type="RefSeq" id="WP_380771439.1">
    <property type="nucleotide sequence ID" value="NZ_JBHUEO010000001.1"/>
</dbReference>
<sequence length="79" mass="8907">MKKGRKTITLFLSALLLITSFFVVQAPAFSEASSKQENPSAKAYDQKVISRVDSERIFRDIHYLSETIGPRVTGTEEEK</sequence>
<keyword evidence="1" id="KW-0732">Signal</keyword>
<protein>
    <submittedName>
        <fullName evidence="2">Uncharacterized protein</fullName>
    </submittedName>
</protein>
<keyword evidence="3" id="KW-1185">Reference proteome</keyword>
<evidence type="ECO:0000313" key="2">
    <source>
        <dbReference type="EMBL" id="MFD1705199.1"/>
    </source>
</evidence>
<feature type="signal peptide" evidence="1">
    <location>
        <begin position="1"/>
        <end position="26"/>
    </location>
</feature>
<evidence type="ECO:0000313" key="3">
    <source>
        <dbReference type="Proteomes" id="UP001597301"/>
    </source>
</evidence>
<dbReference type="Proteomes" id="UP001597301">
    <property type="component" value="Unassembled WGS sequence"/>
</dbReference>
<accession>A0ABW4KBP5</accession>
<comment type="caution">
    <text evidence="2">The sequence shown here is derived from an EMBL/GenBank/DDBJ whole genome shotgun (WGS) entry which is preliminary data.</text>
</comment>
<name>A0ABW4KBP5_9BACI</name>
<reference evidence="3" key="1">
    <citation type="journal article" date="2019" name="Int. J. Syst. Evol. Microbiol.">
        <title>The Global Catalogue of Microorganisms (GCM) 10K type strain sequencing project: providing services to taxonomists for standard genome sequencing and annotation.</title>
        <authorList>
            <consortium name="The Broad Institute Genomics Platform"/>
            <consortium name="The Broad Institute Genome Sequencing Center for Infectious Disease"/>
            <person name="Wu L."/>
            <person name="Ma J."/>
        </authorList>
    </citation>
    <scope>NUCLEOTIDE SEQUENCE [LARGE SCALE GENOMIC DNA]</scope>
    <source>
        <strain evidence="3">CGMCC 1.12295</strain>
    </source>
</reference>
<proteinExistence type="predicted"/>
<evidence type="ECO:0000256" key="1">
    <source>
        <dbReference type="SAM" id="SignalP"/>
    </source>
</evidence>
<organism evidence="2 3">
    <name type="scientific">Siminovitchia sediminis</name>
    <dbReference type="NCBI Taxonomy" id="1274353"/>
    <lineage>
        <taxon>Bacteria</taxon>
        <taxon>Bacillati</taxon>
        <taxon>Bacillota</taxon>
        <taxon>Bacilli</taxon>
        <taxon>Bacillales</taxon>
        <taxon>Bacillaceae</taxon>
        <taxon>Siminovitchia</taxon>
    </lineage>
</organism>
<dbReference type="EMBL" id="JBHUEO010000001">
    <property type="protein sequence ID" value="MFD1705199.1"/>
    <property type="molecule type" value="Genomic_DNA"/>
</dbReference>